<comment type="caution">
    <text evidence="3">The sequence shown here is derived from an EMBL/GenBank/DDBJ whole genome shotgun (WGS) entry which is preliminary data.</text>
</comment>
<dbReference type="Pfam" id="PF13561">
    <property type="entry name" value="adh_short_C2"/>
    <property type="match status" value="1"/>
</dbReference>
<reference evidence="3" key="1">
    <citation type="submission" date="2019-03" db="EMBL/GenBank/DDBJ databases">
        <title>Lake Tanganyika Metagenome-Assembled Genomes (MAGs).</title>
        <authorList>
            <person name="Tran P."/>
        </authorList>
    </citation>
    <scope>NUCLEOTIDE SEQUENCE</scope>
    <source>
        <strain evidence="3">K_DeepCast_65m_m2_066</strain>
    </source>
</reference>
<dbReference type="PRINTS" id="PR00081">
    <property type="entry name" value="GDHRDH"/>
</dbReference>
<protein>
    <submittedName>
        <fullName evidence="3">SDR family oxidoreductase</fullName>
    </submittedName>
</protein>
<dbReference type="Proteomes" id="UP000712673">
    <property type="component" value="Unassembled WGS sequence"/>
</dbReference>
<name>A0A938B5U6_UNCTE</name>
<organism evidence="3 4">
    <name type="scientific">Tectimicrobiota bacterium</name>
    <dbReference type="NCBI Taxonomy" id="2528274"/>
    <lineage>
        <taxon>Bacteria</taxon>
        <taxon>Pseudomonadati</taxon>
        <taxon>Nitrospinota/Tectimicrobiota group</taxon>
        <taxon>Candidatus Tectimicrobiota</taxon>
    </lineage>
</organism>
<dbReference type="PROSITE" id="PS00061">
    <property type="entry name" value="ADH_SHORT"/>
    <property type="match status" value="1"/>
</dbReference>
<accession>A0A938B5U6</accession>
<dbReference type="FunFam" id="3.40.50.720:FF:000173">
    <property type="entry name" value="3-oxoacyl-[acyl-carrier protein] reductase"/>
    <property type="match status" value="1"/>
</dbReference>
<evidence type="ECO:0000256" key="2">
    <source>
        <dbReference type="ARBA" id="ARBA00023002"/>
    </source>
</evidence>
<dbReference type="SUPFAM" id="SSF51735">
    <property type="entry name" value="NAD(P)-binding Rossmann-fold domains"/>
    <property type="match status" value="1"/>
</dbReference>
<keyword evidence="2" id="KW-0560">Oxidoreductase</keyword>
<dbReference type="PANTHER" id="PTHR42760">
    <property type="entry name" value="SHORT-CHAIN DEHYDROGENASES/REDUCTASES FAMILY MEMBER"/>
    <property type="match status" value="1"/>
</dbReference>
<evidence type="ECO:0000256" key="1">
    <source>
        <dbReference type="ARBA" id="ARBA00006484"/>
    </source>
</evidence>
<evidence type="ECO:0000313" key="4">
    <source>
        <dbReference type="Proteomes" id="UP000712673"/>
    </source>
</evidence>
<gene>
    <name evidence="3" type="ORF">FJZ47_19790</name>
</gene>
<dbReference type="Gene3D" id="3.40.50.720">
    <property type="entry name" value="NAD(P)-binding Rossmann-like Domain"/>
    <property type="match status" value="1"/>
</dbReference>
<comment type="similarity">
    <text evidence="1">Belongs to the short-chain dehydrogenases/reductases (SDR) family.</text>
</comment>
<dbReference type="PRINTS" id="PR00080">
    <property type="entry name" value="SDRFAMILY"/>
</dbReference>
<feature type="non-terminal residue" evidence="3">
    <location>
        <position position="1"/>
    </location>
</feature>
<dbReference type="AlphaFoldDB" id="A0A938B5U6"/>
<dbReference type="GO" id="GO:0016616">
    <property type="term" value="F:oxidoreductase activity, acting on the CH-OH group of donors, NAD or NADP as acceptor"/>
    <property type="evidence" value="ECO:0007669"/>
    <property type="project" value="TreeGrafter"/>
</dbReference>
<dbReference type="GO" id="GO:0030497">
    <property type="term" value="P:fatty acid elongation"/>
    <property type="evidence" value="ECO:0007669"/>
    <property type="project" value="TreeGrafter"/>
</dbReference>
<evidence type="ECO:0000313" key="3">
    <source>
        <dbReference type="EMBL" id="MBM3226018.1"/>
    </source>
</evidence>
<dbReference type="InterPro" id="IPR036291">
    <property type="entry name" value="NAD(P)-bd_dom_sf"/>
</dbReference>
<sequence>CEALALPLDVTSYPQAQAVVQHTVQRFGRVDVLVNCAGAWRLNLFVDSQPEDWAFEVNTCFMGVVHCTRAVLDSMIAQRHGKIVNISSDAGRVGEVRQAVYAGAKAAVIAFSKTIAKEVGRYNIHVNCVCPGYTKTPATEGQLTPELEERIVRAYPLRKLGVPEDVAKVVVFLASDGASHITGQTLSVSGGYTMI</sequence>
<proteinExistence type="inferred from homology"/>
<dbReference type="PANTHER" id="PTHR42760:SF40">
    <property type="entry name" value="3-OXOACYL-[ACYL-CARRIER-PROTEIN] REDUCTASE, CHLOROPLASTIC"/>
    <property type="match status" value="1"/>
</dbReference>
<dbReference type="EMBL" id="VGLS01000759">
    <property type="protein sequence ID" value="MBM3226018.1"/>
    <property type="molecule type" value="Genomic_DNA"/>
</dbReference>
<dbReference type="InterPro" id="IPR020904">
    <property type="entry name" value="Sc_DH/Rdtase_CS"/>
</dbReference>
<dbReference type="InterPro" id="IPR002347">
    <property type="entry name" value="SDR_fam"/>
</dbReference>